<evidence type="ECO:0000256" key="7">
    <source>
        <dbReference type="ARBA" id="ARBA00023136"/>
    </source>
</evidence>
<feature type="region of interest" description="Disordered" evidence="8">
    <location>
        <begin position="305"/>
        <end position="325"/>
    </location>
</feature>
<keyword evidence="6" id="KW-0443">Lipid metabolism</keyword>
<feature type="transmembrane region" description="Helical" evidence="9">
    <location>
        <begin position="62"/>
        <end position="85"/>
    </location>
</feature>
<comment type="subcellular location">
    <subcellularLocation>
        <location evidence="1">Endoplasmic reticulum membrane</location>
        <topology evidence="1">Multi-pass membrane protein</topology>
    </subcellularLocation>
</comment>
<evidence type="ECO:0000313" key="11">
    <source>
        <dbReference type="Proteomes" id="UP001431783"/>
    </source>
</evidence>
<accession>A0AAW1UYA4</accession>
<evidence type="ECO:0000256" key="2">
    <source>
        <dbReference type="ARBA" id="ARBA00022064"/>
    </source>
</evidence>
<dbReference type="GO" id="GO:0006629">
    <property type="term" value="P:lipid metabolic process"/>
    <property type="evidence" value="ECO:0007669"/>
    <property type="project" value="UniProtKB-KW"/>
</dbReference>
<dbReference type="CDD" id="cd23995">
    <property type="entry name" value="Seipin_BSCL2_like"/>
    <property type="match status" value="1"/>
</dbReference>
<dbReference type="PANTHER" id="PTHR21212">
    <property type="entry name" value="BERNARDINELLI-SEIP CONGENITAL LIPODYSTROPHY 2 HOMOLOG BSCL2 PROTEIN"/>
    <property type="match status" value="1"/>
</dbReference>
<keyword evidence="7 9" id="KW-0472">Membrane</keyword>
<proteinExistence type="predicted"/>
<evidence type="ECO:0000256" key="6">
    <source>
        <dbReference type="ARBA" id="ARBA00023098"/>
    </source>
</evidence>
<evidence type="ECO:0000256" key="4">
    <source>
        <dbReference type="ARBA" id="ARBA00022824"/>
    </source>
</evidence>
<dbReference type="GO" id="GO:0005789">
    <property type="term" value="C:endoplasmic reticulum membrane"/>
    <property type="evidence" value="ECO:0007669"/>
    <property type="project" value="UniProtKB-SubCell"/>
</dbReference>
<evidence type="ECO:0000256" key="3">
    <source>
        <dbReference type="ARBA" id="ARBA00022692"/>
    </source>
</evidence>
<organism evidence="10 11">
    <name type="scientific">Henosepilachna vigintioctopunctata</name>
    <dbReference type="NCBI Taxonomy" id="420089"/>
    <lineage>
        <taxon>Eukaryota</taxon>
        <taxon>Metazoa</taxon>
        <taxon>Ecdysozoa</taxon>
        <taxon>Arthropoda</taxon>
        <taxon>Hexapoda</taxon>
        <taxon>Insecta</taxon>
        <taxon>Pterygota</taxon>
        <taxon>Neoptera</taxon>
        <taxon>Endopterygota</taxon>
        <taxon>Coleoptera</taxon>
        <taxon>Polyphaga</taxon>
        <taxon>Cucujiformia</taxon>
        <taxon>Coccinelloidea</taxon>
        <taxon>Coccinellidae</taxon>
        <taxon>Epilachninae</taxon>
        <taxon>Epilachnini</taxon>
        <taxon>Henosepilachna</taxon>
    </lineage>
</organism>
<keyword evidence="3 9" id="KW-0812">Transmembrane</keyword>
<reference evidence="10 11" key="1">
    <citation type="submission" date="2023-03" db="EMBL/GenBank/DDBJ databases">
        <title>Genome insight into feeding habits of ladybird beetles.</title>
        <authorList>
            <person name="Li H.-S."/>
            <person name="Huang Y.-H."/>
            <person name="Pang H."/>
        </authorList>
    </citation>
    <scope>NUCLEOTIDE SEQUENCE [LARGE SCALE GENOMIC DNA]</scope>
    <source>
        <strain evidence="10">SYSU_2023b</strain>
        <tissue evidence="10">Whole body</tissue>
    </source>
</reference>
<dbReference type="AlphaFoldDB" id="A0AAW1UYA4"/>
<dbReference type="InterPro" id="IPR009617">
    <property type="entry name" value="Seipin"/>
</dbReference>
<protein>
    <recommendedName>
        <fullName evidence="2">Seipin</fullName>
    </recommendedName>
</protein>
<keyword evidence="4" id="KW-0256">Endoplasmic reticulum</keyword>
<dbReference type="Pfam" id="PF06775">
    <property type="entry name" value="Seipin"/>
    <property type="match status" value="1"/>
</dbReference>
<comment type="caution">
    <text evidence="10">The sequence shown here is derived from an EMBL/GenBank/DDBJ whole genome shotgun (WGS) entry which is preliminary data.</text>
</comment>
<feature type="transmembrane region" description="Helical" evidence="9">
    <location>
        <begin position="260"/>
        <end position="283"/>
    </location>
</feature>
<evidence type="ECO:0000256" key="5">
    <source>
        <dbReference type="ARBA" id="ARBA00022989"/>
    </source>
</evidence>
<dbReference type="Proteomes" id="UP001431783">
    <property type="component" value="Unassembled WGS sequence"/>
</dbReference>
<dbReference type="PANTHER" id="PTHR21212:SF0">
    <property type="entry name" value="SEIPIN"/>
    <property type="match status" value="1"/>
</dbReference>
<gene>
    <name evidence="10" type="ORF">WA026_013688</name>
</gene>
<name>A0AAW1UYA4_9CUCU</name>
<keyword evidence="11" id="KW-1185">Reference proteome</keyword>
<evidence type="ECO:0000256" key="8">
    <source>
        <dbReference type="SAM" id="MobiDB-lite"/>
    </source>
</evidence>
<evidence type="ECO:0000256" key="1">
    <source>
        <dbReference type="ARBA" id="ARBA00004477"/>
    </source>
</evidence>
<evidence type="ECO:0000313" key="10">
    <source>
        <dbReference type="EMBL" id="KAK9885816.1"/>
    </source>
</evidence>
<sequence>MMLRIKNFMHTAFFCVTSPRKFVRERIKLPLAKFVYDTVALYKTRAKTGVNNIRDILFRGTIVALVTALLVWLSIFMYVAFYYVYVPAIAHNKPVYLQFRSCDKWDMHKSVCSFPSGNVHLNPKQHSLMVGQPYKIFLDLEMPESPINKQLGMFMVCADFHGSNGKIISNSCRSTMLHYRSLLLDIALKIIYSPFYLFGNMEEKQTVRVELFSRYLESDDDQVTNIYIEVQTRNIEIYSAKFTINANFSGLRYMMFHWPILSAAVGITSNLFFIAIVSMISWYQIINSQEYLEFLKKQDGKVKDDENQKKFTLNDDTSSSEDDVSLIDSEALQGTRKRLGSSSEC</sequence>
<dbReference type="GO" id="GO:0140042">
    <property type="term" value="P:lipid droplet formation"/>
    <property type="evidence" value="ECO:0007669"/>
    <property type="project" value="UniProtKB-ARBA"/>
</dbReference>
<keyword evidence="5 9" id="KW-1133">Transmembrane helix</keyword>
<dbReference type="EMBL" id="JARQZJ010000097">
    <property type="protein sequence ID" value="KAK9885816.1"/>
    <property type="molecule type" value="Genomic_DNA"/>
</dbReference>
<evidence type="ECO:0000256" key="9">
    <source>
        <dbReference type="SAM" id="Phobius"/>
    </source>
</evidence>